<keyword evidence="4" id="KW-1185">Reference proteome</keyword>
<accession>A0ABP8M2F1</accession>
<reference evidence="4" key="1">
    <citation type="journal article" date="2019" name="Int. J. Syst. Evol. Microbiol.">
        <title>The Global Catalogue of Microorganisms (GCM) 10K type strain sequencing project: providing services to taxonomists for standard genome sequencing and annotation.</title>
        <authorList>
            <consortium name="The Broad Institute Genomics Platform"/>
            <consortium name="The Broad Institute Genome Sequencing Center for Infectious Disease"/>
            <person name="Wu L."/>
            <person name="Ma J."/>
        </authorList>
    </citation>
    <scope>NUCLEOTIDE SEQUENCE [LARGE SCALE GENOMIC DNA]</scope>
    <source>
        <strain evidence="4">JCM 31920</strain>
    </source>
</reference>
<dbReference type="Proteomes" id="UP001501508">
    <property type="component" value="Unassembled WGS sequence"/>
</dbReference>
<dbReference type="InterPro" id="IPR050563">
    <property type="entry name" value="4-hydroxybenzoyl-CoA_TE"/>
</dbReference>
<comment type="caution">
    <text evidence="3">The sequence shown here is derived from an EMBL/GenBank/DDBJ whole genome shotgun (WGS) entry which is preliminary data.</text>
</comment>
<dbReference type="Gene3D" id="3.10.129.10">
    <property type="entry name" value="Hotdog Thioesterase"/>
    <property type="match status" value="1"/>
</dbReference>
<evidence type="ECO:0000256" key="1">
    <source>
        <dbReference type="ARBA" id="ARBA00005953"/>
    </source>
</evidence>
<dbReference type="Pfam" id="PF13279">
    <property type="entry name" value="4HBT_2"/>
    <property type="match status" value="1"/>
</dbReference>
<evidence type="ECO:0000313" key="3">
    <source>
        <dbReference type="EMBL" id="GAA4441225.1"/>
    </source>
</evidence>
<evidence type="ECO:0000313" key="4">
    <source>
        <dbReference type="Proteomes" id="UP001501508"/>
    </source>
</evidence>
<keyword evidence="2" id="KW-0378">Hydrolase</keyword>
<dbReference type="PANTHER" id="PTHR31793">
    <property type="entry name" value="4-HYDROXYBENZOYL-COA THIOESTERASE FAMILY MEMBER"/>
    <property type="match status" value="1"/>
</dbReference>
<dbReference type="PIRSF" id="PIRSF003230">
    <property type="entry name" value="YbgC"/>
    <property type="match status" value="1"/>
</dbReference>
<protein>
    <submittedName>
        <fullName evidence="3">Acyl-CoA thioesterase</fullName>
    </submittedName>
</protein>
<dbReference type="InterPro" id="IPR006684">
    <property type="entry name" value="YbgC/YbaW"/>
</dbReference>
<comment type="similarity">
    <text evidence="1">Belongs to the 4-hydroxybenzoyl-CoA thioesterase family.</text>
</comment>
<gene>
    <name evidence="3" type="ORF">GCM10023091_26170</name>
</gene>
<dbReference type="PANTHER" id="PTHR31793:SF27">
    <property type="entry name" value="NOVEL THIOESTERASE SUPERFAMILY DOMAIN AND SAPOSIN A-TYPE DOMAIN CONTAINING PROTEIN (0610012H03RIK)"/>
    <property type="match status" value="1"/>
</dbReference>
<dbReference type="InterPro" id="IPR029069">
    <property type="entry name" value="HotDog_dom_sf"/>
</dbReference>
<sequence length="143" mass="16247">MNSTNPGLTSTIDLDVRFSETDAMGVVWHGNYLKFFEDGREHFGKTFNIPYLKVADEGFFIPIVHSSLDFKASVFYGQKIRVITEYVPVRTAKIVFNYRVVNLSTGETAAVGTTTQVFVSQKTRELELLSPPFYQAWKEAHKV</sequence>
<name>A0ABP8M2F1_9BACT</name>
<dbReference type="CDD" id="cd00586">
    <property type="entry name" value="4HBT"/>
    <property type="match status" value="1"/>
</dbReference>
<dbReference type="SUPFAM" id="SSF54637">
    <property type="entry name" value="Thioesterase/thiol ester dehydrase-isomerase"/>
    <property type="match status" value="1"/>
</dbReference>
<evidence type="ECO:0000256" key="2">
    <source>
        <dbReference type="ARBA" id="ARBA00022801"/>
    </source>
</evidence>
<organism evidence="3 4">
    <name type="scientific">Ravibacter arvi</name>
    <dbReference type="NCBI Taxonomy" id="2051041"/>
    <lineage>
        <taxon>Bacteria</taxon>
        <taxon>Pseudomonadati</taxon>
        <taxon>Bacteroidota</taxon>
        <taxon>Cytophagia</taxon>
        <taxon>Cytophagales</taxon>
        <taxon>Spirosomataceae</taxon>
        <taxon>Ravibacter</taxon>
    </lineage>
</organism>
<dbReference type="EMBL" id="BAABEY010000025">
    <property type="protein sequence ID" value="GAA4441225.1"/>
    <property type="molecule type" value="Genomic_DNA"/>
</dbReference>
<proteinExistence type="inferred from homology"/>
<dbReference type="RefSeq" id="WP_345029835.1">
    <property type="nucleotide sequence ID" value="NZ_BAABEY010000025.1"/>
</dbReference>